<proteinExistence type="predicted"/>
<gene>
    <name evidence="2" type="ORF">PL9214290328</name>
</gene>
<dbReference type="EMBL" id="CZDF01000132">
    <property type="protein sequence ID" value="CUR30737.1"/>
    <property type="molecule type" value="Genomic_DNA"/>
</dbReference>
<reference evidence="3" key="1">
    <citation type="submission" date="2015-10" db="EMBL/GenBank/DDBJ databases">
        <authorList>
            <person name="Regsiter A."/>
            <person name="william w."/>
        </authorList>
    </citation>
    <scope>NUCLEOTIDE SEQUENCE [LARGE SCALE GENOMIC DNA]</scope>
</reference>
<dbReference type="Proteomes" id="UP000184315">
    <property type="component" value="Unassembled WGS sequence"/>
</dbReference>
<keyword evidence="3" id="KW-1185">Reference proteome</keyword>
<feature type="domain" description="SH3b" evidence="1">
    <location>
        <begin position="65"/>
        <end position="115"/>
    </location>
</feature>
<dbReference type="InterPro" id="IPR003646">
    <property type="entry name" value="SH3-like_bac-type"/>
</dbReference>
<evidence type="ECO:0000259" key="1">
    <source>
        <dbReference type="Pfam" id="PF08239"/>
    </source>
</evidence>
<dbReference type="STRING" id="671072.PL9214290328"/>
<dbReference type="RefSeq" id="WP_072717718.1">
    <property type="nucleotide sequence ID" value="NZ_LN889782.1"/>
</dbReference>
<dbReference type="Pfam" id="PF08239">
    <property type="entry name" value="SH3_3"/>
    <property type="match status" value="1"/>
</dbReference>
<evidence type="ECO:0000313" key="3">
    <source>
        <dbReference type="Proteomes" id="UP000184315"/>
    </source>
</evidence>
<organism evidence="2 3">
    <name type="scientific">Planktothrix tepida PCC 9214</name>
    <dbReference type="NCBI Taxonomy" id="671072"/>
    <lineage>
        <taxon>Bacteria</taxon>
        <taxon>Bacillati</taxon>
        <taxon>Cyanobacteriota</taxon>
        <taxon>Cyanophyceae</taxon>
        <taxon>Oscillatoriophycideae</taxon>
        <taxon>Oscillatoriales</taxon>
        <taxon>Microcoleaceae</taxon>
        <taxon>Planktothrix</taxon>
    </lineage>
</organism>
<sequence>MNKKSATTLFKVAVVGLIPITLTQATPANTAIQSRSTISETSDSLQLVQTPIGYCTVADPTGTPLNVRQKPNGKVIGSLKNGTIVALGVTDGSEGEKWTKIIRPLEGYVWSDYLTDCKY</sequence>
<dbReference type="AlphaFoldDB" id="A0A1J1LGM9"/>
<dbReference type="Gene3D" id="2.30.30.40">
    <property type="entry name" value="SH3 Domains"/>
    <property type="match status" value="1"/>
</dbReference>
<name>A0A1J1LGM9_9CYAN</name>
<dbReference type="OrthoDB" id="574458at2"/>
<accession>A0A1J1LGM9</accession>
<evidence type="ECO:0000313" key="2">
    <source>
        <dbReference type="EMBL" id="CUR30737.1"/>
    </source>
</evidence>
<protein>
    <recommendedName>
        <fullName evidence="1">SH3b domain-containing protein</fullName>
    </recommendedName>
</protein>